<gene>
    <name evidence="1" type="ORF">ENQ87_10480</name>
</gene>
<comment type="caution">
    <text evidence="1">The sequence shown here is derived from an EMBL/GenBank/DDBJ whole genome shotgun (WGS) entry which is preliminary data.</text>
</comment>
<dbReference type="EMBL" id="DSOV01000044">
    <property type="protein sequence ID" value="HEN42779.1"/>
    <property type="molecule type" value="Genomic_DNA"/>
</dbReference>
<dbReference type="Gene3D" id="3.40.50.150">
    <property type="entry name" value="Vaccinia Virus protein VP39"/>
    <property type="match status" value="1"/>
</dbReference>
<dbReference type="GO" id="GO:0032259">
    <property type="term" value="P:methylation"/>
    <property type="evidence" value="ECO:0007669"/>
    <property type="project" value="UniProtKB-KW"/>
</dbReference>
<reference evidence="1" key="1">
    <citation type="journal article" date="2020" name="mSystems">
        <title>Genome- and Community-Level Interaction Insights into Carbon Utilization and Element Cycling Functions of Hydrothermarchaeota in Hydrothermal Sediment.</title>
        <authorList>
            <person name="Zhou Z."/>
            <person name="Liu Y."/>
            <person name="Xu W."/>
            <person name="Pan J."/>
            <person name="Luo Z.H."/>
            <person name="Li M."/>
        </authorList>
    </citation>
    <scope>NUCLEOTIDE SEQUENCE [LARGE SCALE GENOMIC DNA]</scope>
    <source>
        <strain evidence="1">SpSt-349</strain>
    </source>
</reference>
<protein>
    <submittedName>
        <fullName evidence="1">Class I SAM-dependent methyltransferase</fullName>
    </submittedName>
</protein>
<evidence type="ECO:0000313" key="1">
    <source>
        <dbReference type="EMBL" id="HEN42779.1"/>
    </source>
</evidence>
<organism evidence="1">
    <name type="scientific">Geobacter metallireducens</name>
    <dbReference type="NCBI Taxonomy" id="28232"/>
    <lineage>
        <taxon>Bacteria</taxon>
        <taxon>Pseudomonadati</taxon>
        <taxon>Thermodesulfobacteriota</taxon>
        <taxon>Desulfuromonadia</taxon>
        <taxon>Geobacterales</taxon>
        <taxon>Geobacteraceae</taxon>
        <taxon>Geobacter</taxon>
    </lineage>
</organism>
<keyword evidence="1" id="KW-0808">Transferase</keyword>
<dbReference type="AlphaFoldDB" id="A0A831U2B1"/>
<dbReference type="CDD" id="cd02440">
    <property type="entry name" value="AdoMet_MTases"/>
    <property type="match status" value="1"/>
</dbReference>
<dbReference type="SUPFAM" id="SSF53335">
    <property type="entry name" value="S-adenosyl-L-methionine-dependent methyltransferases"/>
    <property type="match status" value="1"/>
</dbReference>
<dbReference type="InterPro" id="IPR029063">
    <property type="entry name" value="SAM-dependent_MTases_sf"/>
</dbReference>
<dbReference type="Pfam" id="PF13489">
    <property type="entry name" value="Methyltransf_23"/>
    <property type="match status" value="1"/>
</dbReference>
<dbReference type="GO" id="GO:0008168">
    <property type="term" value="F:methyltransferase activity"/>
    <property type="evidence" value="ECO:0007669"/>
    <property type="project" value="UniProtKB-KW"/>
</dbReference>
<proteinExistence type="predicted"/>
<keyword evidence="1" id="KW-0489">Methyltransferase</keyword>
<name>A0A831U2B1_GEOME</name>
<sequence length="187" mass="21036">MGQTVEVSEMDKVFLGQIRGNVSAFLKRVADRYSGGGGRLLDIAPQVHEGARPHFPSTVRVETFDIDPTSGATYIGDICKCNDQLSDAMFDFVVCTEVLEHTLQPFAAVGEIRRILKPGGLLFLTVPFNFRIHGPLPDCWRFTEHGLRTLLNRFIIEELLSLETPERPLMPIHYTVVARRPLQENES</sequence>
<accession>A0A831U2B1</accession>